<dbReference type="PROSITE" id="PS51186">
    <property type="entry name" value="GNAT"/>
    <property type="match status" value="1"/>
</dbReference>
<proteinExistence type="predicted"/>
<dbReference type="EMBL" id="AQQR01000005">
    <property type="protein sequence ID" value="OWU73012.1"/>
    <property type="molecule type" value="Genomic_DNA"/>
</dbReference>
<dbReference type="AlphaFoldDB" id="A0A225NHU2"/>
<dbReference type="InterPro" id="IPR000182">
    <property type="entry name" value="GNAT_dom"/>
</dbReference>
<dbReference type="Gene3D" id="3.40.630.30">
    <property type="match status" value="1"/>
</dbReference>
<dbReference type="PANTHER" id="PTHR47237:SF2">
    <property type="entry name" value="BLL4206 PROTEIN"/>
    <property type="match status" value="1"/>
</dbReference>
<evidence type="ECO:0000313" key="3">
    <source>
        <dbReference type="Proteomes" id="UP000215377"/>
    </source>
</evidence>
<dbReference type="Gene3D" id="3.40.630.90">
    <property type="match status" value="1"/>
</dbReference>
<reference evidence="2 3" key="1">
    <citation type="submission" date="2013-04" db="EMBL/GenBank/DDBJ databases">
        <title>Oceanicola sp. 22II1-22F33 Genome Sequencing.</title>
        <authorList>
            <person name="Lai Q."/>
            <person name="Li G."/>
            <person name="Shao Z."/>
        </authorList>
    </citation>
    <scope>NUCLEOTIDE SEQUENCE [LARGE SCALE GENOMIC DNA]</scope>
    <source>
        <strain evidence="2 3">22II1-22F33</strain>
    </source>
</reference>
<evidence type="ECO:0000259" key="1">
    <source>
        <dbReference type="PROSITE" id="PS51186"/>
    </source>
</evidence>
<gene>
    <name evidence="2" type="ORF">ATO3_13795</name>
</gene>
<comment type="caution">
    <text evidence="2">The sequence shown here is derived from an EMBL/GenBank/DDBJ whole genome shotgun (WGS) entry which is preliminary data.</text>
</comment>
<feature type="domain" description="N-acetyltransferase" evidence="1">
    <location>
        <begin position="20"/>
        <end position="155"/>
    </location>
</feature>
<dbReference type="Proteomes" id="UP000215377">
    <property type="component" value="Unassembled WGS sequence"/>
</dbReference>
<dbReference type="InterPro" id="IPR041496">
    <property type="entry name" value="YitH/HolE_GNAT"/>
</dbReference>
<evidence type="ECO:0000313" key="2">
    <source>
        <dbReference type="EMBL" id="OWU73012.1"/>
    </source>
</evidence>
<dbReference type="GO" id="GO:0016747">
    <property type="term" value="F:acyltransferase activity, transferring groups other than amino-acyl groups"/>
    <property type="evidence" value="ECO:0007669"/>
    <property type="project" value="InterPro"/>
</dbReference>
<organism evidence="2 3">
    <name type="scientific">Marinibacterium profundimaris</name>
    <dbReference type="NCBI Taxonomy" id="1679460"/>
    <lineage>
        <taxon>Bacteria</taxon>
        <taxon>Pseudomonadati</taxon>
        <taxon>Pseudomonadota</taxon>
        <taxon>Alphaproteobacteria</taxon>
        <taxon>Rhodobacterales</taxon>
        <taxon>Paracoccaceae</taxon>
        <taxon>Marinibacterium</taxon>
    </lineage>
</organism>
<dbReference type="Pfam" id="PF18014">
    <property type="entry name" value="Acetyltransf_18"/>
    <property type="match status" value="1"/>
</dbReference>
<name>A0A225NHU2_9RHOB</name>
<sequence length="298" mass="32631">MRREAPKVDSDWMQVDTFKARIEPIDTSMIRQMHALTVSVFWPHRAPDLALALGLGSGYVALDQIDRLLSTAMGFPSGEDFATLGMMVTTPRLQSHGTGGRLLRRVMRDQAGRDLRLTATREGYRLYEVAGFTPVAPVHQHQGVARAIRPPEPARGVSVRPMIEADLAALRALDLHAYGAARDRILDGLLKVSDVVVAERGGEIEGYAMMRKFGKGRLIGPLVAEQDTVAMQLAAAFITAREGDFLRIDTIIASERFEAFVAAAGLGVFDTVTDMRYGRLRRATSGPMTYAMAMQSLG</sequence>
<dbReference type="SUPFAM" id="SSF55729">
    <property type="entry name" value="Acyl-CoA N-acyltransferases (Nat)"/>
    <property type="match status" value="1"/>
</dbReference>
<keyword evidence="3" id="KW-1185">Reference proteome</keyword>
<protein>
    <recommendedName>
        <fullName evidence="1">N-acetyltransferase domain-containing protein</fullName>
    </recommendedName>
</protein>
<accession>A0A225NHU2</accession>
<dbReference type="PANTHER" id="PTHR47237">
    <property type="entry name" value="SLL0310 PROTEIN"/>
    <property type="match status" value="1"/>
</dbReference>
<dbReference type="InterPro" id="IPR016181">
    <property type="entry name" value="Acyl_CoA_acyltransferase"/>
</dbReference>
<dbReference type="InterPro" id="IPR052729">
    <property type="entry name" value="Acyl/Acetyltrans_Enzymes"/>
</dbReference>